<protein>
    <recommendedName>
        <fullName evidence="3 7">Deoxyribose-phosphate aldolase</fullName>
        <ecNumber evidence="3 7">4.1.2.4</ecNumber>
    </recommendedName>
</protein>
<dbReference type="NCBIfam" id="TIGR00126">
    <property type="entry name" value="deoC"/>
    <property type="match status" value="1"/>
</dbReference>
<dbReference type="GO" id="GO:0004139">
    <property type="term" value="F:deoxyribose-phosphate aldolase activity"/>
    <property type="evidence" value="ECO:0007669"/>
    <property type="project" value="UniProtKB-UniRule"/>
</dbReference>
<evidence type="ECO:0000256" key="6">
    <source>
        <dbReference type="ARBA" id="ARBA00048791"/>
    </source>
</evidence>
<sequence>MEKTHNIYDMDQYNEMLKGYDTDLRDDEISQITETILHEGLRENCNEEVYRFLFGCIDLTSLNPTDNQNQIAEFTRQVNELDNQNPELNHVAAICVYPNFVECVRMNLEVSDVNIAAVAGGFPSAQTFTEVKIAEAALAVAEGANEIDIVMNVGQFLSGEYEDICDEIAEIKHSCHGDARLKVILETGALGNYSNIKKAALLAIYSGADFIKTSTGKLTPGATPEAFYVMCTAIKEYYEKTHTRIGIKAAGGISTTTDAVKYYTIAKNVLGEEWLHKEFFRIGASRLASRLLESIVGAGKN</sequence>
<organism evidence="8 9">
    <name type="scientific">Candidatus Caccoplasma intestinavium</name>
    <dbReference type="NCBI Taxonomy" id="2840716"/>
    <lineage>
        <taxon>Bacteria</taxon>
        <taxon>Pseudomonadati</taxon>
        <taxon>Bacteroidota</taxon>
        <taxon>Bacteroidia</taxon>
        <taxon>Bacteroidales</taxon>
        <taxon>Bacteroidaceae</taxon>
        <taxon>Bacteroidaceae incertae sedis</taxon>
        <taxon>Candidatus Caccoplasma</taxon>
    </lineage>
</organism>
<reference evidence="8" key="1">
    <citation type="submission" date="2020-10" db="EMBL/GenBank/DDBJ databases">
        <authorList>
            <person name="Gilroy R."/>
        </authorList>
    </citation>
    <scope>NUCLEOTIDE SEQUENCE</scope>
    <source>
        <strain evidence="8">21143</strain>
    </source>
</reference>
<dbReference type="GO" id="GO:0016052">
    <property type="term" value="P:carbohydrate catabolic process"/>
    <property type="evidence" value="ECO:0007669"/>
    <property type="project" value="TreeGrafter"/>
</dbReference>
<dbReference type="CDD" id="cd00959">
    <property type="entry name" value="DeoC"/>
    <property type="match status" value="1"/>
</dbReference>
<keyword evidence="5" id="KW-0704">Schiff base</keyword>
<dbReference type="AlphaFoldDB" id="A0A9D1KCD8"/>
<comment type="pathway">
    <text evidence="1">Carbohydrate degradation; 2-deoxy-D-ribose 1-phosphate degradation; D-glyceraldehyde 3-phosphate and acetaldehyde from 2-deoxy-alpha-D-ribose 1-phosphate: step 2/2.</text>
</comment>
<reference evidence="8" key="2">
    <citation type="journal article" date="2021" name="PeerJ">
        <title>Extensive microbial diversity within the chicken gut microbiome revealed by metagenomics and culture.</title>
        <authorList>
            <person name="Gilroy R."/>
            <person name="Ravi A."/>
            <person name="Getino M."/>
            <person name="Pursley I."/>
            <person name="Horton D.L."/>
            <person name="Alikhan N.F."/>
            <person name="Baker D."/>
            <person name="Gharbi K."/>
            <person name="Hall N."/>
            <person name="Watson M."/>
            <person name="Adriaenssens E.M."/>
            <person name="Foster-Nyarko E."/>
            <person name="Jarju S."/>
            <person name="Secka A."/>
            <person name="Antonio M."/>
            <person name="Oren A."/>
            <person name="Chaudhuri R.R."/>
            <person name="La Ragione R."/>
            <person name="Hildebrand F."/>
            <person name="Pallen M.J."/>
        </authorList>
    </citation>
    <scope>NUCLEOTIDE SEQUENCE</scope>
    <source>
        <strain evidence="8">21143</strain>
    </source>
</reference>
<evidence type="ECO:0000256" key="2">
    <source>
        <dbReference type="ARBA" id="ARBA00009473"/>
    </source>
</evidence>
<dbReference type="GO" id="GO:0005737">
    <property type="term" value="C:cytoplasm"/>
    <property type="evidence" value="ECO:0007669"/>
    <property type="project" value="InterPro"/>
</dbReference>
<dbReference type="SMART" id="SM01133">
    <property type="entry name" value="DeoC"/>
    <property type="match status" value="1"/>
</dbReference>
<keyword evidence="4 8" id="KW-0456">Lyase</keyword>
<dbReference type="Pfam" id="PF01791">
    <property type="entry name" value="DeoC"/>
    <property type="match status" value="1"/>
</dbReference>
<dbReference type="EC" id="4.1.2.4" evidence="3 7"/>
<dbReference type="InterPro" id="IPR002915">
    <property type="entry name" value="DeoC/FbaB/LacD_aldolase"/>
</dbReference>
<name>A0A9D1KCD8_9BACT</name>
<evidence type="ECO:0000256" key="7">
    <source>
        <dbReference type="NCBIfam" id="TIGR00126"/>
    </source>
</evidence>
<comment type="similarity">
    <text evidence="2">Belongs to the DeoC/FbaB aldolase family. DeoC type 2 subfamily.</text>
</comment>
<comment type="caution">
    <text evidence="8">The sequence shown here is derived from an EMBL/GenBank/DDBJ whole genome shotgun (WGS) entry which is preliminary data.</text>
</comment>
<evidence type="ECO:0000256" key="5">
    <source>
        <dbReference type="ARBA" id="ARBA00023270"/>
    </source>
</evidence>
<proteinExistence type="inferred from homology"/>
<dbReference type="InterPro" id="IPR011343">
    <property type="entry name" value="DeoC"/>
</dbReference>
<dbReference type="PANTHER" id="PTHR10889:SF3">
    <property type="entry name" value="DEOXYRIBOSE-PHOSPHATE ALDOLASE"/>
    <property type="match status" value="1"/>
</dbReference>
<evidence type="ECO:0000256" key="3">
    <source>
        <dbReference type="ARBA" id="ARBA00012515"/>
    </source>
</evidence>
<dbReference type="Proteomes" id="UP000886722">
    <property type="component" value="Unassembled WGS sequence"/>
</dbReference>
<gene>
    <name evidence="8" type="primary">deoC</name>
    <name evidence="8" type="ORF">IAD06_00290</name>
</gene>
<dbReference type="PANTHER" id="PTHR10889">
    <property type="entry name" value="DEOXYRIBOSE-PHOSPHATE ALDOLASE"/>
    <property type="match status" value="1"/>
</dbReference>
<evidence type="ECO:0000313" key="8">
    <source>
        <dbReference type="EMBL" id="HIT38469.1"/>
    </source>
</evidence>
<evidence type="ECO:0000256" key="4">
    <source>
        <dbReference type="ARBA" id="ARBA00023239"/>
    </source>
</evidence>
<dbReference type="EMBL" id="DVKT01000001">
    <property type="protein sequence ID" value="HIT38469.1"/>
    <property type="molecule type" value="Genomic_DNA"/>
</dbReference>
<accession>A0A9D1KCD8</accession>
<dbReference type="GO" id="GO:0009264">
    <property type="term" value="P:deoxyribonucleotide catabolic process"/>
    <property type="evidence" value="ECO:0007669"/>
    <property type="project" value="UniProtKB-UniRule"/>
</dbReference>
<dbReference type="InterPro" id="IPR013785">
    <property type="entry name" value="Aldolase_TIM"/>
</dbReference>
<dbReference type="Gene3D" id="3.20.20.70">
    <property type="entry name" value="Aldolase class I"/>
    <property type="match status" value="1"/>
</dbReference>
<dbReference type="PIRSF" id="PIRSF001357">
    <property type="entry name" value="DeoC"/>
    <property type="match status" value="1"/>
</dbReference>
<dbReference type="SUPFAM" id="SSF51569">
    <property type="entry name" value="Aldolase"/>
    <property type="match status" value="1"/>
</dbReference>
<comment type="catalytic activity">
    <reaction evidence="6">
        <text>2-deoxy-D-ribose 5-phosphate = D-glyceraldehyde 3-phosphate + acetaldehyde</text>
        <dbReference type="Rhea" id="RHEA:12821"/>
        <dbReference type="ChEBI" id="CHEBI:15343"/>
        <dbReference type="ChEBI" id="CHEBI:59776"/>
        <dbReference type="ChEBI" id="CHEBI:62877"/>
        <dbReference type="EC" id="4.1.2.4"/>
    </reaction>
</comment>
<evidence type="ECO:0000256" key="1">
    <source>
        <dbReference type="ARBA" id="ARBA00004816"/>
    </source>
</evidence>
<evidence type="ECO:0000313" key="9">
    <source>
        <dbReference type="Proteomes" id="UP000886722"/>
    </source>
</evidence>